<evidence type="ECO:0000259" key="6">
    <source>
        <dbReference type="Pfam" id="PF03467"/>
    </source>
</evidence>
<comment type="similarity">
    <text evidence="2">Belongs to the RENT3 family.</text>
</comment>
<comment type="subcellular location">
    <subcellularLocation>
        <location evidence="1">Nucleus</location>
    </subcellularLocation>
</comment>
<feature type="domain" description="UPF3" evidence="6">
    <location>
        <begin position="23"/>
        <end position="186"/>
    </location>
</feature>
<gene>
    <name evidence="7" type="ORF">KUTeg_011697</name>
</gene>
<organism evidence="7 8">
    <name type="scientific">Tegillarca granosa</name>
    <name type="common">Malaysian cockle</name>
    <name type="synonym">Anadara granosa</name>
    <dbReference type="NCBI Taxonomy" id="220873"/>
    <lineage>
        <taxon>Eukaryota</taxon>
        <taxon>Metazoa</taxon>
        <taxon>Spiralia</taxon>
        <taxon>Lophotrochozoa</taxon>
        <taxon>Mollusca</taxon>
        <taxon>Bivalvia</taxon>
        <taxon>Autobranchia</taxon>
        <taxon>Pteriomorphia</taxon>
        <taxon>Arcoida</taxon>
        <taxon>Arcoidea</taxon>
        <taxon>Arcidae</taxon>
        <taxon>Tegillarca</taxon>
    </lineage>
</organism>
<dbReference type="InterPro" id="IPR035979">
    <property type="entry name" value="RBD_domain_sf"/>
</dbReference>
<dbReference type="SUPFAM" id="SSF54928">
    <property type="entry name" value="RNA-binding domain, RBD"/>
    <property type="match status" value="1"/>
</dbReference>
<dbReference type="Proteomes" id="UP001217089">
    <property type="component" value="Unassembled WGS sequence"/>
</dbReference>
<accession>A0ABQ9EXE2</accession>
<dbReference type="PANTHER" id="PTHR13112:SF0">
    <property type="entry name" value="FI21285P1"/>
    <property type="match status" value="1"/>
</dbReference>
<sequence>MTQSKSEKSSIVVDRKKEKDKPPTKVVIRRLPPSLTPETLLEQISPLPNHDFFYFVKADLSLGQNAFTRAYINFQNHEDVFIFRDKFDGYVFVDGKGNEYAAIVEFSPFQRVPKRKSKKSDAKKGTIEQDSDYQKFLDSLQNPEEENVVSIETYLEELEAKERENKGSHGSPKVTTPLIEFIKKKREEKRAVLQKIRDERRKKDQERKKQREDERKRKKEKEREKERDRQRDREKDRDGKIKDKDKEKHSKDQSVKVLKNPERDAEFDNPKEKSKEKESSKPKEEKTPSENKSKERENLRFSKENREKQREKNNERAAEKQKSAREAQSDRGEKSGKDGQGDKGDKSVRDERGDKSSKDDKTGKKDVGQIPKR</sequence>
<evidence type="ECO:0000313" key="7">
    <source>
        <dbReference type="EMBL" id="KAJ8309832.1"/>
    </source>
</evidence>
<proteinExistence type="inferred from homology"/>
<dbReference type="InterPro" id="IPR012677">
    <property type="entry name" value="Nucleotide-bd_a/b_plait_sf"/>
</dbReference>
<name>A0ABQ9EXE2_TEGGR</name>
<keyword evidence="4" id="KW-0539">Nucleus</keyword>
<reference evidence="7 8" key="1">
    <citation type="submission" date="2022-12" db="EMBL/GenBank/DDBJ databases">
        <title>Chromosome-level genome of Tegillarca granosa.</title>
        <authorList>
            <person name="Kim J."/>
        </authorList>
    </citation>
    <scope>NUCLEOTIDE SEQUENCE [LARGE SCALE GENOMIC DNA]</scope>
    <source>
        <strain evidence="7">Teg-2019</strain>
        <tissue evidence="7">Adductor muscle</tissue>
    </source>
</reference>
<dbReference type="InterPro" id="IPR005120">
    <property type="entry name" value="UPF3_dom"/>
</dbReference>
<evidence type="ECO:0000256" key="2">
    <source>
        <dbReference type="ARBA" id="ARBA00005991"/>
    </source>
</evidence>
<dbReference type="Gene3D" id="3.30.70.330">
    <property type="match status" value="1"/>
</dbReference>
<keyword evidence="3" id="KW-0866">Nonsense-mediated mRNA decay</keyword>
<evidence type="ECO:0000256" key="5">
    <source>
        <dbReference type="SAM" id="MobiDB-lite"/>
    </source>
</evidence>
<evidence type="ECO:0000256" key="3">
    <source>
        <dbReference type="ARBA" id="ARBA00023161"/>
    </source>
</evidence>
<comment type="caution">
    <text evidence="7">The sequence shown here is derived from an EMBL/GenBank/DDBJ whole genome shotgun (WGS) entry which is preliminary data.</text>
</comment>
<feature type="region of interest" description="Disordered" evidence="5">
    <location>
        <begin position="1"/>
        <end position="23"/>
    </location>
</feature>
<keyword evidence="8" id="KW-1185">Reference proteome</keyword>
<dbReference type="InterPro" id="IPR039722">
    <property type="entry name" value="Upf3"/>
</dbReference>
<feature type="compositionally biased region" description="Basic and acidic residues" evidence="5">
    <location>
        <begin position="193"/>
        <end position="367"/>
    </location>
</feature>
<evidence type="ECO:0000256" key="4">
    <source>
        <dbReference type="ARBA" id="ARBA00023242"/>
    </source>
</evidence>
<dbReference type="PANTHER" id="PTHR13112">
    <property type="entry name" value="UPF3 REGULATOR OF NONSENSE TRANSCRIPTS-LIKE PROTEIN"/>
    <property type="match status" value="1"/>
</dbReference>
<feature type="region of interest" description="Disordered" evidence="5">
    <location>
        <begin position="193"/>
        <end position="373"/>
    </location>
</feature>
<dbReference type="Pfam" id="PF03467">
    <property type="entry name" value="Smg4_UPF3"/>
    <property type="match status" value="1"/>
</dbReference>
<evidence type="ECO:0000256" key="1">
    <source>
        <dbReference type="ARBA" id="ARBA00004123"/>
    </source>
</evidence>
<evidence type="ECO:0000313" key="8">
    <source>
        <dbReference type="Proteomes" id="UP001217089"/>
    </source>
</evidence>
<dbReference type="EMBL" id="JARBDR010000640">
    <property type="protein sequence ID" value="KAJ8309832.1"/>
    <property type="molecule type" value="Genomic_DNA"/>
</dbReference>
<protein>
    <recommendedName>
        <fullName evidence="6">UPF3 domain-containing protein</fullName>
    </recommendedName>
</protein>